<name>A0A9D4DZI6_DREPO</name>
<dbReference type="Proteomes" id="UP000828390">
    <property type="component" value="Unassembled WGS sequence"/>
</dbReference>
<dbReference type="AlphaFoldDB" id="A0A9D4DZI6"/>
<evidence type="ECO:0008006" key="4">
    <source>
        <dbReference type="Google" id="ProtNLM"/>
    </source>
</evidence>
<comment type="caution">
    <text evidence="2">The sequence shown here is derived from an EMBL/GenBank/DDBJ whole genome shotgun (WGS) entry which is preliminary data.</text>
</comment>
<dbReference type="Gene3D" id="1.10.443.10">
    <property type="entry name" value="Intergrase catalytic core"/>
    <property type="match status" value="1"/>
</dbReference>
<dbReference type="GO" id="GO:0006310">
    <property type="term" value="P:DNA recombination"/>
    <property type="evidence" value="ECO:0007669"/>
    <property type="project" value="UniProtKB-KW"/>
</dbReference>
<reference evidence="2" key="2">
    <citation type="submission" date="2020-11" db="EMBL/GenBank/DDBJ databases">
        <authorList>
            <person name="McCartney M.A."/>
            <person name="Auch B."/>
            <person name="Kono T."/>
            <person name="Mallez S."/>
            <person name="Becker A."/>
            <person name="Gohl D.M."/>
            <person name="Silverstein K.A.T."/>
            <person name="Koren S."/>
            <person name="Bechman K.B."/>
            <person name="Herman A."/>
            <person name="Abrahante J.E."/>
            <person name="Garbe J."/>
        </authorList>
    </citation>
    <scope>NUCLEOTIDE SEQUENCE</scope>
    <source>
        <strain evidence="2">Duluth1</strain>
        <tissue evidence="2">Whole animal</tissue>
    </source>
</reference>
<proteinExistence type="predicted"/>
<reference evidence="2" key="1">
    <citation type="journal article" date="2019" name="bioRxiv">
        <title>The Genome of the Zebra Mussel, Dreissena polymorpha: A Resource for Invasive Species Research.</title>
        <authorList>
            <person name="McCartney M.A."/>
            <person name="Auch B."/>
            <person name="Kono T."/>
            <person name="Mallez S."/>
            <person name="Zhang Y."/>
            <person name="Obille A."/>
            <person name="Becker A."/>
            <person name="Abrahante J.E."/>
            <person name="Garbe J."/>
            <person name="Badalamenti J.P."/>
            <person name="Herman A."/>
            <person name="Mangelson H."/>
            <person name="Liachko I."/>
            <person name="Sullivan S."/>
            <person name="Sone E.D."/>
            <person name="Koren S."/>
            <person name="Silverstein K.A.T."/>
            <person name="Beckman K.B."/>
            <person name="Gohl D.M."/>
        </authorList>
    </citation>
    <scope>NUCLEOTIDE SEQUENCE</scope>
    <source>
        <strain evidence="2">Duluth1</strain>
        <tissue evidence="2">Whole animal</tissue>
    </source>
</reference>
<dbReference type="GO" id="GO:0015074">
    <property type="term" value="P:DNA integration"/>
    <property type="evidence" value="ECO:0007669"/>
    <property type="project" value="InterPro"/>
</dbReference>
<gene>
    <name evidence="2" type="ORF">DPMN_170493</name>
</gene>
<organism evidence="2 3">
    <name type="scientific">Dreissena polymorpha</name>
    <name type="common">Zebra mussel</name>
    <name type="synonym">Mytilus polymorpha</name>
    <dbReference type="NCBI Taxonomy" id="45954"/>
    <lineage>
        <taxon>Eukaryota</taxon>
        <taxon>Metazoa</taxon>
        <taxon>Spiralia</taxon>
        <taxon>Lophotrochozoa</taxon>
        <taxon>Mollusca</taxon>
        <taxon>Bivalvia</taxon>
        <taxon>Autobranchia</taxon>
        <taxon>Heteroconchia</taxon>
        <taxon>Euheterodonta</taxon>
        <taxon>Imparidentia</taxon>
        <taxon>Neoheterodontei</taxon>
        <taxon>Myida</taxon>
        <taxon>Dreissenoidea</taxon>
        <taxon>Dreissenidae</taxon>
        <taxon>Dreissena</taxon>
    </lineage>
</organism>
<keyword evidence="3" id="KW-1185">Reference proteome</keyword>
<protein>
    <recommendedName>
        <fullName evidence="4">Tyr recombinase domain-containing protein</fullName>
    </recommendedName>
</protein>
<dbReference type="InterPro" id="IPR013762">
    <property type="entry name" value="Integrase-like_cat_sf"/>
</dbReference>
<dbReference type="GO" id="GO:0003677">
    <property type="term" value="F:DNA binding"/>
    <property type="evidence" value="ECO:0007669"/>
    <property type="project" value="InterPro"/>
</dbReference>
<sequence length="71" mass="7821">MEQSICLAGLGEQGFSAKSFRPSGATSAIEQGVNPEVVRKVGRWKNSEVFFAHYVHARTPDSFSNNILNHN</sequence>
<evidence type="ECO:0000256" key="1">
    <source>
        <dbReference type="ARBA" id="ARBA00023172"/>
    </source>
</evidence>
<evidence type="ECO:0000313" key="2">
    <source>
        <dbReference type="EMBL" id="KAH3769244.1"/>
    </source>
</evidence>
<accession>A0A9D4DZI6</accession>
<dbReference type="SUPFAM" id="SSF56349">
    <property type="entry name" value="DNA breaking-rejoining enzymes"/>
    <property type="match status" value="1"/>
</dbReference>
<keyword evidence="1" id="KW-0233">DNA recombination</keyword>
<dbReference type="EMBL" id="JAIWYP010000009">
    <property type="protein sequence ID" value="KAH3769244.1"/>
    <property type="molecule type" value="Genomic_DNA"/>
</dbReference>
<evidence type="ECO:0000313" key="3">
    <source>
        <dbReference type="Proteomes" id="UP000828390"/>
    </source>
</evidence>
<dbReference type="InterPro" id="IPR011010">
    <property type="entry name" value="DNA_brk_join_enz"/>
</dbReference>